<comment type="catalytic activity">
    <reaction evidence="1 16">
        <text>(R)-pantothenate + ATP = (R)-4'-phosphopantothenate + ADP + H(+)</text>
        <dbReference type="Rhea" id="RHEA:16373"/>
        <dbReference type="ChEBI" id="CHEBI:10986"/>
        <dbReference type="ChEBI" id="CHEBI:15378"/>
        <dbReference type="ChEBI" id="CHEBI:29032"/>
        <dbReference type="ChEBI" id="CHEBI:30616"/>
        <dbReference type="ChEBI" id="CHEBI:456216"/>
        <dbReference type="EC" id="2.7.1.33"/>
    </reaction>
</comment>
<dbReference type="GO" id="GO:0005737">
    <property type="term" value="C:cytoplasm"/>
    <property type="evidence" value="ECO:0007669"/>
    <property type="project" value="UniProtKB-SubCell"/>
</dbReference>
<dbReference type="InterPro" id="IPR043129">
    <property type="entry name" value="ATPase_NBD"/>
</dbReference>
<feature type="binding site" evidence="16">
    <location>
        <position position="132"/>
    </location>
    <ligand>
        <name>ATP</name>
        <dbReference type="ChEBI" id="CHEBI:30616"/>
    </ligand>
</feature>
<sequence length="256" mass="26595">MLLTVDVGNTHIRLGVFPPDGGPLERTWSMRTSPAVTSDELALTIRGLLGDCAGRLSGISAMSVVPSVTGELRRMAADYWPGLHAVVVAPGVKTGVPLLVDSPREVGSDRVVNALAAHTLFEGAVIVVDVDTATTVDAVSARGELLGGAIAPGIDISVDALAERAAALRKIEVVRPRTALGKNTVAALQAGIVIGFAGQIDALVDRLRTDVAQLSDAAVVLTGLRADVVSEESRTITDVEPELALEGLRLVFEKNA</sequence>
<evidence type="ECO:0000313" key="18">
    <source>
        <dbReference type="Proteomes" id="UP000218810"/>
    </source>
</evidence>
<protein>
    <recommendedName>
        <fullName evidence="15 16">Type III pantothenate kinase</fullName>
        <ecNumber evidence="6 16">2.7.1.33</ecNumber>
    </recommendedName>
    <alternativeName>
        <fullName evidence="16">PanK-III</fullName>
    </alternativeName>
    <alternativeName>
        <fullName evidence="16">Pantothenic acid kinase</fullName>
    </alternativeName>
</protein>
<dbReference type="Proteomes" id="UP000218810">
    <property type="component" value="Unassembled WGS sequence"/>
</dbReference>
<keyword evidence="12 16" id="KW-0630">Potassium</keyword>
<evidence type="ECO:0000256" key="1">
    <source>
        <dbReference type="ARBA" id="ARBA00001206"/>
    </source>
</evidence>
<evidence type="ECO:0000256" key="15">
    <source>
        <dbReference type="ARBA" id="ARBA00040883"/>
    </source>
</evidence>
<keyword evidence="7 16" id="KW-0963">Cytoplasm</keyword>
<feature type="binding site" evidence="16">
    <location>
        <begin position="107"/>
        <end position="110"/>
    </location>
    <ligand>
        <name>substrate</name>
    </ligand>
</feature>
<keyword evidence="13 16" id="KW-0173">Coenzyme A biosynthesis</keyword>
<comment type="pathway">
    <text evidence="4 16">Cofactor biosynthesis; coenzyme A biosynthesis; CoA from (R)-pantothenate: step 1/5.</text>
</comment>
<evidence type="ECO:0000256" key="2">
    <source>
        <dbReference type="ARBA" id="ARBA00001958"/>
    </source>
</evidence>
<evidence type="ECO:0000256" key="6">
    <source>
        <dbReference type="ARBA" id="ARBA00012102"/>
    </source>
</evidence>
<dbReference type="CDD" id="cd24015">
    <property type="entry name" value="ASKHA_NBD_PanK-III"/>
    <property type="match status" value="1"/>
</dbReference>
<dbReference type="EC" id="2.7.1.33" evidence="6 16"/>
<name>A0A2A2WQN1_9ACTN</name>
<keyword evidence="18" id="KW-1185">Reference proteome</keyword>
<dbReference type="SUPFAM" id="SSF53067">
    <property type="entry name" value="Actin-like ATPase domain"/>
    <property type="match status" value="2"/>
</dbReference>
<comment type="cofactor">
    <cofactor evidence="2">
        <name>K(+)</name>
        <dbReference type="ChEBI" id="CHEBI:29103"/>
    </cofactor>
</comment>
<comment type="function">
    <text evidence="16">Catalyzes the phosphorylation of pantothenate (Pan), the first step in CoA biosynthesis.</text>
</comment>
<keyword evidence="11 16" id="KW-0067">ATP-binding</keyword>
<dbReference type="UniPathway" id="UPA00241">
    <property type="reaction ID" value="UER00352"/>
</dbReference>
<dbReference type="Gene3D" id="3.30.420.40">
    <property type="match status" value="2"/>
</dbReference>
<dbReference type="HAMAP" id="MF_01274">
    <property type="entry name" value="Pantothen_kinase_3"/>
    <property type="match status" value="1"/>
</dbReference>
<keyword evidence="10 16" id="KW-0418">Kinase</keyword>
<dbReference type="AlphaFoldDB" id="A0A2A2WQN1"/>
<evidence type="ECO:0000256" key="14">
    <source>
        <dbReference type="ARBA" id="ARBA00038036"/>
    </source>
</evidence>
<feature type="binding site" evidence="16">
    <location>
        <begin position="6"/>
        <end position="13"/>
    </location>
    <ligand>
        <name>ATP</name>
        <dbReference type="ChEBI" id="CHEBI:30616"/>
    </ligand>
</feature>
<evidence type="ECO:0000256" key="8">
    <source>
        <dbReference type="ARBA" id="ARBA00022679"/>
    </source>
</evidence>
<keyword evidence="16" id="KW-0479">Metal-binding</keyword>
<dbReference type="PANTHER" id="PTHR34265:SF1">
    <property type="entry name" value="TYPE III PANTOTHENATE KINASE"/>
    <property type="match status" value="1"/>
</dbReference>
<dbReference type="Pfam" id="PF03309">
    <property type="entry name" value="Pan_kinase"/>
    <property type="match status" value="1"/>
</dbReference>
<dbReference type="RefSeq" id="WP_095717938.1">
    <property type="nucleotide sequence ID" value="NZ_NTGA01000014.1"/>
</dbReference>
<dbReference type="GO" id="GO:0005524">
    <property type="term" value="F:ATP binding"/>
    <property type="evidence" value="ECO:0007669"/>
    <property type="project" value="UniProtKB-UniRule"/>
</dbReference>
<comment type="similarity">
    <text evidence="14 16">Belongs to the type III pantothenate kinase family.</text>
</comment>
<gene>
    <name evidence="16" type="primary">coaX</name>
    <name evidence="17" type="ORF">CEY15_07660</name>
</gene>
<evidence type="ECO:0000256" key="3">
    <source>
        <dbReference type="ARBA" id="ARBA00004496"/>
    </source>
</evidence>
<dbReference type="GO" id="GO:0004594">
    <property type="term" value="F:pantothenate kinase activity"/>
    <property type="evidence" value="ECO:0007669"/>
    <property type="project" value="UniProtKB-UniRule"/>
</dbReference>
<comment type="subunit">
    <text evidence="5 16">Homodimer.</text>
</comment>
<dbReference type="GO" id="GO:0046872">
    <property type="term" value="F:metal ion binding"/>
    <property type="evidence" value="ECO:0007669"/>
    <property type="project" value="UniProtKB-KW"/>
</dbReference>
<comment type="cofactor">
    <cofactor evidence="16">
        <name>NH4(+)</name>
        <dbReference type="ChEBI" id="CHEBI:28938"/>
    </cofactor>
    <cofactor evidence="16">
        <name>K(+)</name>
        <dbReference type="ChEBI" id="CHEBI:29103"/>
    </cofactor>
    <text evidence="16">A monovalent cation. Ammonium or potassium.</text>
</comment>
<evidence type="ECO:0000256" key="12">
    <source>
        <dbReference type="ARBA" id="ARBA00022958"/>
    </source>
</evidence>
<evidence type="ECO:0000256" key="10">
    <source>
        <dbReference type="ARBA" id="ARBA00022777"/>
    </source>
</evidence>
<organism evidence="17 18">
    <name type="scientific">Dietzia natronolimnaea</name>
    <dbReference type="NCBI Taxonomy" id="161920"/>
    <lineage>
        <taxon>Bacteria</taxon>
        <taxon>Bacillati</taxon>
        <taxon>Actinomycetota</taxon>
        <taxon>Actinomycetes</taxon>
        <taxon>Mycobacteriales</taxon>
        <taxon>Dietziaceae</taxon>
        <taxon>Dietzia</taxon>
    </lineage>
</organism>
<reference evidence="18" key="1">
    <citation type="submission" date="2017-09" db="EMBL/GenBank/DDBJ databases">
        <authorList>
            <person name="Zhang Y."/>
            <person name="Huang X."/>
            <person name="Liu J."/>
            <person name="Lu L."/>
            <person name="Peng K."/>
        </authorList>
    </citation>
    <scope>NUCLEOTIDE SEQUENCE [LARGE SCALE GENOMIC DNA]</scope>
    <source>
        <strain evidence="18">S-XJ-1</strain>
    </source>
</reference>
<evidence type="ECO:0000256" key="7">
    <source>
        <dbReference type="ARBA" id="ARBA00022490"/>
    </source>
</evidence>
<evidence type="ECO:0000256" key="5">
    <source>
        <dbReference type="ARBA" id="ARBA00011738"/>
    </source>
</evidence>
<dbReference type="EMBL" id="NTGA01000014">
    <property type="protein sequence ID" value="PAY23455.1"/>
    <property type="molecule type" value="Genomic_DNA"/>
</dbReference>
<dbReference type="OrthoDB" id="9804707at2"/>
<feature type="binding site" evidence="16">
    <location>
        <position position="184"/>
    </location>
    <ligand>
        <name>substrate</name>
    </ligand>
</feature>
<evidence type="ECO:0000256" key="11">
    <source>
        <dbReference type="ARBA" id="ARBA00022840"/>
    </source>
</evidence>
<evidence type="ECO:0000256" key="4">
    <source>
        <dbReference type="ARBA" id="ARBA00005225"/>
    </source>
</evidence>
<evidence type="ECO:0000313" key="17">
    <source>
        <dbReference type="EMBL" id="PAY23455.1"/>
    </source>
</evidence>
<accession>A0A2A2WQN1</accession>
<feature type="binding site" evidence="16">
    <location>
        <position position="129"/>
    </location>
    <ligand>
        <name>K(+)</name>
        <dbReference type="ChEBI" id="CHEBI:29103"/>
    </ligand>
</feature>
<keyword evidence="9 16" id="KW-0547">Nucleotide-binding</keyword>
<keyword evidence="8 16" id="KW-0808">Transferase</keyword>
<dbReference type="PANTHER" id="PTHR34265">
    <property type="entry name" value="TYPE III PANTOTHENATE KINASE"/>
    <property type="match status" value="1"/>
</dbReference>
<proteinExistence type="inferred from homology"/>
<feature type="active site" description="Proton acceptor" evidence="16">
    <location>
        <position position="109"/>
    </location>
</feature>
<dbReference type="InterPro" id="IPR004619">
    <property type="entry name" value="Type_III_PanK"/>
</dbReference>
<evidence type="ECO:0000256" key="13">
    <source>
        <dbReference type="ARBA" id="ARBA00022993"/>
    </source>
</evidence>
<dbReference type="GO" id="GO:0015937">
    <property type="term" value="P:coenzyme A biosynthetic process"/>
    <property type="evidence" value="ECO:0007669"/>
    <property type="project" value="UniProtKB-UniRule"/>
</dbReference>
<evidence type="ECO:0000256" key="16">
    <source>
        <dbReference type="HAMAP-Rule" id="MF_01274"/>
    </source>
</evidence>
<comment type="caution">
    <text evidence="16">Lacks conserved residue(s) required for the propagation of feature annotation.</text>
</comment>
<comment type="caution">
    <text evidence="17">The sequence shown here is derived from an EMBL/GenBank/DDBJ whole genome shotgun (WGS) entry which is preliminary data.</text>
</comment>
<evidence type="ECO:0000256" key="9">
    <source>
        <dbReference type="ARBA" id="ARBA00022741"/>
    </source>
</evidence>
<comment type="subcellular location">
    <subcellularLocation>
        <location evidence="3 16">Cytoplasm</location>
    </subcellularLocation>
</comment>
<dbReference type="NCBIfam" id="TIGR00671">
    <property type="entry name" value="baf"/>
    <property type="match status" value="1"/>
</dbReference>